<protein>
    <submittedName>
        <fullName evidence="1">Uncharacterized protein</fullName>
    </submittedName>
</protein>
<dbReference type="RefSeq" id="WP_378228026.1">
    <property type="nucleotide sequence ID" value="NZ_JBHSLL010000012.1"/>
</dbReference>
<dbReference type="EMBL" id="JBHSLL010000012">
    <property type="protein sequence ID" value="MFC5385146.1"/>
    <property type="molecule type" value="Genomic_DNA"/>
</dbReference>
<organism evidence="1 2">
    <name type="scientific">Aquamicrobium segne</name>
    <dbReference type="NCBI Taxonomy" id="469547"/>
    <lineage>
        <taxon>Bacteria</taxon>
        <taxon>Pseudomonadati</taxon>
        <taxon>Pseudomonadota</taxon>
        <taxon>Alphaproteobacteria</taxon>
        <taxon>Hyphomicrobiales</taxon>
        <taxon>Phyllobacteriaceae</taxon>
        <taxon>Aquamicrobium</taxon>
    </lineage>
</organism>
<name>A0ABW0GU17_9HYPH</name>
<keyword evidence="2" id="KW-1185">Reference proteome</keyword>
<sequence>MTTCPELITLELSRLVRTSSAWERRFHEYELLLTAGLSCDEAAQIVTDMARDEEALLELEAA</sequence>
<accession>A0ABW0GU17</accession>
<gene>
    <name evidence="1" type="ORF">ACFPLB_04100</name>
</gene>
<evidence type="ECO:0000313" key="2">
    <source>
        <dbReference type="Proteomes" id="UP001596016"/>
    </source>
</evidence>
<reference evidence="2" key="1">
    <citation type="journal article" date="2019" name="Int. J. Syst. Evol. Microbiol.">
        <title>The Global Catalogue of Microorganisms (GCM) 10K type strain sequencing project: providing services to taxonomists for standard genome sequencing and annotation.</title>
        <authorList>
            <consortium name="The Broad Institute Genomics Platform"/>
            <consortium name="The Broad Institute Genome Sequencing Center for Infectious Disease"/>
            <person name="Wu L."/>
            <person name="Ma J."/>
        </authorList>
    </citation>
    <scope>NUCLEOTIDE SEQUENCE [LARGE SCALE GENOMIC DNA]</scope>
    <source>
        <strain evidence="2">CGMCC 4.1415</strain>
    </source>
</reference>
<proteinExistence type="predicted"/>
<dbReference type="Proteomes" id="UP001596016">
    <property type="component" value="Unassembled WGS sequence"/>
</dbReference>
<evidence type="ECO:0000313" key="1">
    <source>
        <dbReference type="EMBL" id="MFC5385146.1"/>
    </source>
</evidence>
<comment type="caution">
    <text evidence="1">The sequence shown here is derived from an EMBL/GenBank/DDBJ whole genome shotgun (WGS) entry which is preliminary data.</text>
</comment>